<gene>
    <name evidence="2" type="ORF">KIH39_04990</name>
</gene>
<accession>A0A8E6BA94</accession>
<dbReference type="KEGG" id="tsph:KIH39_04990"/>
<feature type="transmembrane region" description="Helical" evidence="1">
    <location>
        <begin position="7"/>
        <end position="33"/>
    </location>
</feature>
<organism evidence="2 3">
    <name type="scientific">Telmatocola sphagniphila</name>
    <dbReference type="NCBI Taxonomy" id="1123043"/>
    <lineage>
        <taxon>Bacteria</taxon>
        <taxon>Pseudomonadati</taxon>
        <taxon>Planctomycetota</taxon>
        <taxon>Planctomycetia</taxon>
        <taxon>Gemmatales</taxon>
        <taxon>Gemmataceae</taxon>
    </lineage>
</organism>
<dbReference type="AlphaFoldDB" id="A0A8E6BA94"/>
<evidence type="ECO:0000313" key="3">
    <source>
        <dbReference type="Proteomes" id="UP000676194"/>
    </source>
</evidence>
<reference evidence="2" key="1">
    <citation type="submission" date="2021-05" db="EMBL/GenBank/DDBJ databases">
        <title>Complete genome sequence of the cellulolytic planctomycete Telmatocola sphagniphila SP2T and characterization of the first cellulase from planctomycetes.</title>
        <authorList>
            <person name="Rakitin A.L."/>
            <person name="Beletsky A.V."/>
            <person name="Naumoff D.G."/>
            <person name="Kulichevskaya I.S."/>
            <person name="Mardanov A.V."/>
            <person name="Ravin N.V."/>
            <person name="Dedysh S.N."/>
        </authorList>
    </citation>
    <scope>NUCLEOTIDE SEQUENCE</scope>
    <source>
        <strain evidence="2">SP2T</strain>
    </source>
</reference>
<evidence type="ECO:0008006" key="4">
    <source>
        <dbReference type="Google" id="ProtNLM"/>
    </source>
</evidence>
<evidence type="ECO:0000313" key="2">
    <source>
        <dbReference type="EMBL" id="QVL33275.1"/>
    </source>
</evidence>
<keyword evidence="1" id="KW-1133">Transmembrane helix</keyword>
<dbReference type="EMBL" id="CP074694">
    <property type="protein sequence ID" value="QVL33275.1"/>
    <property type="molecule type" value="Genomic_DNA"/>
</dbReference>
<feature type="transmembrane region" description="Helical" evidence="1">
    <location>
        <begin position="53"/>
        <end position="71"/>
    </location>
</feature>
<feature type="transmembrane region" description="Helical" evidence="1">
    <location>
        <begin position="128"/>
        <end position="148"/>
    </location>
</feature>
<feature type="transmembrane region" description="Helical" evidence="1">
    <location>
        <begin position="83"/>
        <end position="100"/>
    </location>
</feature>
<dbReference type="RefSeq" id="WP_213498165.1">
    <property type="nucleotide sequence ID" value="NZ_CP074694.1"/>
</dbReference>
<keyword evidence="1" id="KW-0472">Membrane</keyword>
<proteinExistence type="predicted"/>
<sequence>MKRSEILWTFLLWFALLWWQGGFMFYSSIVVYIATNVLGSAFEQGKITARVMLWLNGLGTLTILLMLADLLRWKGWQFKPRGMWICWLILAITQALLWNLREEMVAVIDLKEDSIRDRASFREMHEWYMRWTSVQWGTCLAYMIWLIARGNPPEPSQPGAS</sequence>
<keyword evidence="3" id="KW-1185">Reference proteome</keyword>
<name>A0A8E6BA94_9BACT</name>
<protein>
    <recommendedName>
        <fullName evidence="4">DUF4149 domain-containing protein</fullName>
    </recommendedName>
</protein>
<dbReference type="Proteomes" id="UP000676194">
    <property type="component" value="Chromosome"/>
</dbReference>
<keyword evidence="1" id="KW-0812">Transmembrane</keyword>
<evidence type="ECO:0000256" key="1">
    <source>
        <dbReference type="SAM" id="Phobius"/>
    </source>
</evidence>